<gene>
    <name evidence="1" type="ORF">QFC19_006925</name>
</gene>
<keyword evidence="2" id="KW-1185">Reference proteome</keyword>
<dbReference type="EMBL" id="JASBWR010000089">
    <property type="protein sequence ID" value="KAJ9096980.1"/>
    <property type="molecule type" value="Genomic_DNA"/>
</dbReference>
<dbReference type="Proteomes" id="UP001241377">
    <property type="component" value="Unassembled WGS sequence"/>
</dbReference>
<protein>
    <submittedName>
        <fullName evidence="1">Uncharacterized protein</fullName>
    </submittedName>
</protein>
<reference evidence="1" key="1">
    <citation type="submission" date="2023-04" db="EMBL/GenBank/DDBJ databases">
        <title>Draft Genome sequencing of Naganishia species isolated from polar environments using Oxford Nanopore Technology.</title>
        <authorList>
            <person name="Leo P."/>
            <person name="Venkateswaran K."/>
        </authorList>
    </citation>
    <scope>NUCLEOTIDE SEQUENCE</scope>
    <source>
        <strain evidence="1">MNA-CCFEE 5261</strain>
    </source>
</reference>
<name>A0ACC2VD19_9TREE</name>
<comment type="caution">
    <text evidence="1">The sequence shown here is derived from an EMBL/GenBank/DDBJ whole genome shotgun (WGS) entry which is preliminary data.</text>
</comment>
<evidence type="ECO:0000313" key="2">
    <source>
        <dbReference type="Proteomes" id="UP001241377"/>
    </source>
</evidence>
<evidence type="ECO:0000313" key="1">
    <source>
        <dbReference type="EMBL" id="KAJ9096980.1"/>
    </source>
</evidence>
<organism evidence="1 2">
    <name type="scientific">Naganishia cerealis</name>
    <dbReference type="NCBI Taxonomy" id="610337"/>
    <lineage>
        <taxon>Eukaryota</taxon>
        <taxon>Fungi</taxon>
        <taxon>Dikarya</taxon>
        <taxon>Basidiomycota</taxon>
        <taxon>Agaricomycotina</taxon>
        <taxon>Tremellomycetes</taxon>
        <taxon>Filobasidiales</taxon>
        <taxon>Filobasidiaceae</taxon>
        <taxon>Naganishia</taxon>
    </lineage>
</organism>
<accession>A0ACC2VD19</accession>
<sequence>MKGLGFTALAASIFLTGATAEETFTVTHTNYITPACFEQQFRTALDGNPESLTTGIPVVFRYANEGEDDQPEKFVSTEYLTHTKCSQKICFTSMETKQYTKTVSPTAKAQSEQVDTAKTTGNTITEKSIIQAASTATANSKAKSKGRSTLYVYDTATNNNDVDETVTGAVRTTTKTIFKATETPEVIYKPSTSIETITQTMRDPLVTASSKSKELTRTIEESLITAGATISAVAKVPAANLLSNSTNAVFSSSLASTTSTIDLRISSTLLTVAPTNRAAAVSYGNSSTASSSIILAYSNLLSSAVSSASLVASASSSGLSSSALSSSGSPSSASSASSASSSSARKVKAAANGAYSGDLFRAIASDEPPSIFPRKELPLSIPLGVSNDNVPYETNKFFVNLFLGEQTDMIWSYPYGMYWKKTDYYGFAVQHTNKTNRVFGSSDTNNKGVDSYYFNPILDGELIFSATSLTKDANKLTVSNMKSMSALVQLSEDGDVSSNYIDIPVVQGMGFVSAIYHGDFVAELNSMVGFDQVTQETSSKLSSNVLKYRVKLFNGIEWLAYVTLPNGSTSDFKLSAKSSYSIEGSKAVDGLLLQIAVAPTSSSDEKYYDQAAGQYAVSASVGGQVSLGSSVSYSFKYETEGSSSSGKTIVFALPHHLDSLTGVTKQSSTGIQLTSTTKGDMTAFLTNELSFSETLTSSQVLFLPWTSQMTSALSYTKDQLQLLAKTANSELSVDINNAVNSVDSTYSSGKVLDKYAYILLVVSDIIGDDDVAKDTLAQLKDAFEVFTSNKQYYPFMYDTKFGGVTSTAAQNGDTGADFGAPYYNDHHFHYGYYVHAAAVVGYVDKKYGGTWAEDNKEWVNSLVRDVANPSEDDKYFPVSRMFDWFAGHSWASGLFSSGDGRNEESSSEDYNFAYGMKMWGNVIGDGAMEARGDLMISIMSKAMNKYFYYTDDNTVEPKEIIANKVSGIFFDNKVAYTTYFGSPSDHPEYVHGIHMLPITPVSSIIRGPTFVEQEWDQQISTFIDNVNSGWTGILKLNQALYDPKSSYEFFSSSDWSSSYLDDGQSRTWSLAFSGGVSNLI</sequence>
<proteinExistence type="predicted"/>